<dbReference type="EMBL" id="BOQN01000018">
    <property type="protein sequence ID" value="GIM89707.1"/>
    <property type="molecule type" value="Genomic_DNA"/>
</dbReference>
<organism evidence="1 2">
    <name type="scientific">Paractinoplanes toevensis</name>
    <dbReference type="NCBI Taxonomy" id="571911"/>
    <lineage>
        <taxon>Bacteria</taxon>
        <taxon>Bacillati</taxon>
        <taxon>Actinomycetota</taxon>
        <taxon>Actinomycetes</taxon>
        <taxon>Micromonosporales</taxon>
        <taxon>Micromonosporaceae</taxon>
        <taxon>Paractinoplanes</taxon>
    </lineage>
</organism>
<reference evidence="1 2" key="1">
    <citation type="submission" date="2021-03" db="EMBL/GenBank/DDBJ databases">
        <title>Whole genome shotgun sequence of Actinoplanes toevensis NBRC 105298.</title>
        <authorList>
            <person name="Komaki H."/>
            <person name="Tamura T."/>
        </authorList>
    </citation>
    <scope>NUCLEOTIDE SEQUENCE [LARGE SCALE GENOMIC DNA]</scope>
    <source>
        <strain evidence="1 2">NBRC 105298</strain>
    </source>
</reference>
<name>A0A919T6Q2_9ACTN</name>
<gene>
    <name evidence="1" type="ORF">Ato02nite_015000</name>
</gene>
<evidence type="ECO:0000313" key="1">
    <source>
        <dbReference type="EMBL" id="GIM89707.1"/>
    </source>
</evidence>
<protein>
    <submittedName>
        <fullName evidence="1">Uncharacterized protein</fullName>
    </submittedName>
</protein>
<sequence length="122" mass="12896">MNGFEQATTETLQAIHGNLLGGLEVVAKTIADGTFNTVGPKGAAPPSQSGQTTLWLLDGVEAELERRGILPFKSTDQEGTTPCCDLHNEHCEPPGDLCCRACTEVNHPQHPAGVACTWKVSA</sequence>
<dbReference type="RefSeq" id="WP_213005671.1">
    <property type="nucleotide sequence ID" value="NZ_BOQN01000018.1"/>
</dbReference>
<evidence type="ECO:0000313" key="2">
    <source>
        <dbReference type="Proteomes" id="UP000677082"/>
    </source>
</evidence>
<keyword evidence="2" id="KW-1185">Reference proteome</keyword>
<accession>A0A919T6Q2</accession>
<proteinExistence type="predicted"/>
<dbReference type="Proteomes" id="UP000677082">
    <property type="component" value="Unassembled WGS sequence"/>
</dbReference>
<dbReference type="AlphaFoldDB" id="A0A919T6Q2"/>
<comment type="caution">
    <text evidence="1">The sequence shown here is derived from an EMBL/GenBank/DDBJ whole genome shotgun (WGS) entry which is preliminary data.</text>
</comment>